<dbReference type="PANTHER" id="PTHR43236:SF1">
    <property type="entry name" value="BLL7220 PROTEIN"/>
    <property type="match status" value="1"/>
</dbReference>
<dbReference type="Pfam" id="PF06114">
    <property type="entry name" value="Peptidase_M78"/>
    <property type="match status" value="1"/>
</dbReference>
<dbReference type="EMBL" id="AZEU01000008">
    <property type="protein sequence ID" value="KRL53901.1"/>
    <property type="molecule type" value="Genomic_DNA"/>
</dbReference>
<dbReference type="InterPro" id="IPR010359">
    <property type="entry name" value="IrrE_HExxH"/>
</dbReference>
<feature type="domain" description="IrrE N-terminal-like" evidence="1">
    <location>
        <begin position="103"/>
        <end position="224"/>
    </location>
</feature>
<organism evidence="2 3">
    <name type="scientific">Lacticaseibacillus manihotivorans DSM 13343 = JCM 12514</name>
    <dbReference type="NCBI Taxonomy" id="1423769"/>
    <lineage>
        <taxon>Bacteria</taxon>
        <taxon>Bacillati</taxon>
        <taxon>Bacillota</taxon>
        <taxon>Bacilli</taxon>
        <taxon>Lactobacillales</taxon>
        <taxon>Lactobacillaceae</taxon>
        <taxon>Lacticaseibacillus</taxon>
    </lineage>
</organism>
<evidence type="ECO:0000259" key="1">
    <source>
        <dbReference type="Pfam" id="PF06114"/>
    </source>
</evidence>
<evidence type="ECO:0000313" key="3">
    <source>
        <dbReference type="Proteomes" id="UP000051790"/>
    </source>
</evidence>
<accession>A0A0R1R9R0</accession>
<dbReference type="AlphaFoldDB" id="A0A0R1R9R0"/>
<gene>
    <name evidence="2" type="ORF">FD01_GL000104</name>
</gene>
<dbReference type="Proteomes" id="UP000051790">
    <property type="component" value="Unassembled WGS sequence"/>
</dbReference>
<keyword evidence="3" id="KW-1185">Reference proteome</keyword>
<dbReference type="PATRIC" id="fig|1423769.4.peg.117"/>
<dbReference type="PANTHER" id="PTHR43236">
    <property type="entry name" value="ANTITOXIN HIGA1"/>
    <property type="match status" value="1"/>
</dbReference>
<dbReference type="InterPro" id="IPR052345">
    <property type="entry name" value="Rad_response_metalloprotease"/>
</dbReference>
<reference evidence="2 3" key="1">
    <citation type="journal article" date="2015" name="Genome Announc.">
        <title>Expanding the biotechnology potential of lactobacilli through comparative genomics of 213 strains and associated genera.</title>
        <authorList>
            <person name="Sun Z."/>
            <person name="Harris H.M."/>
            <person name="McCann A."/>
            <person name="Guo C."/>
            <person name="Argimon S."/>
            <person name="Zhang W."/>
            <person name="Yang X."/>
            <person name="Jeffery I.B."/>
            <person name="Cooney J.C."/>
            <person name="Kagawa T.F."/>
            <person name="Liu W."/>
            <person name="Song Y."/>
            <person name="Salvetti E."/>
            <person name="Wrobel A."/>
            <person name="Rasinkangas P."/>
            <person name="Parkhill J."/>
            <person name="Rea M.C."/>
            <person name="O'Sullivan O."/>
            <person name="Ritari J."/>
            <person name="Douillard F.P."/>
            <person name="Paul Ross R."/>
            <person name="Yang R."/>
            <person name="Briner A.E."/>
            <person name="Felis G.E."/>
            <person name="de Vos W.M."/>
            <person name="Barrangou R."/>
            <person name="Klaenhammer T.R."/>
            <person name="Caufield P.W."/>
            <person name="Cui Y."/>
            <person name="Zhang H."/>
            <person name="O'Toole P.W."/>
        </authorList>
    </citation>
    <scope>NUCLEOTIDE SEQUENCE [LARGE SCALE GENOMIC DNA]</scope>
    <source>
        <strain evidence="2 3">DSM 13343</strain>
    </source>
</reference>
<proteinExistence type="predicted"/>
<dbReference type="Gene3D" id="1.10.10.2910">
    <property type="match status" value="1"/>
</dbReference>
<sequence length="328" mass="37852">MLTPLNLQSVVDQTRVAYRAKNHNSRKLARMETRYLDFADGLVNYFERFLTTPDTPFAQIQHESTAMQTTPLDDAQISQVAAFIRNRLQVQYDRDLMSILELAGVYITEKSLGADIDAYSTQTADGRPWIVMSTEKKSVVRRNFDLAHELGHLVLHTQVDFEALSAADYHMIEKQAHQFAADFLLPEADFRHDYALINRHSNPDSYIALKQKYHVSIVAMAMRAYSLGMMSYQEYRYFFGRLNKLGYKNQEPLDDQLVPVRPGRIKALIELLFDHDVLTVTDLMQRLHILPAFVVRLFALDADFFDRYTAKKPIFYTGDNVIAMRPQA</sequence>
<name>A0A0R1R9R0_9LACO</name>
<comment type="caution">
    <text evidence="2">The sequence shown here is derived from an EMBL/GenBank/DDBJ whole genome shotgun (WGS) entry which is preliminary data.</text>
</comment>
<protein>
    <submittedName>
        <fullName evidence="2">Transcription regulator</fullName>
    </submittedName>
</protein>
<evidence type="ECO:0000313" key="2">
    <source>
        <dbReference type="EMBL" id="KRL53901.1"/>
    </source>
</evidence>